<reference evidence="3 4" key="2">
    <citation type="submission" date="2019-09" db="EMBL/GenBank/DDBJ databases">
        <authorList>
            <person name="Jin C."/>
        </authorList>
    </citation>
    <scope>NUCLEOTIDE SEQUENCE [LARGE SCALE GENOMIC DNA]</scope>
    <source>
        <strain evidence="3 4">BN140002</strain>
    </source>
</reference>
<keyword evidence="4" id="KW-1185">Reference proteome</keyword>
<feature type="domain" description="Heparinase II/III-like C-terminal" evidence="2">
    <location>
        <begin position="287"/>
        <end position="540"/>
    </location>
</feature>
<dbReference type="Gene3D" id="2.70.98.70">
    <property type="match status" value="1"/>
</dbReference>
<reference evidence="3 4" key="1">
    <citation type="submission" date="2019-09" db="EMBL/GenBank/DDBJ databases">
        <title>Salinarimonas rosea gen. nov., sp. nov., a new member of the a-2 subgroup of the Proteobacteria.</title>
        <authorList>
            <person name="Liu J."/>
        </authorList>
    </citation>
    <scope>NUCLEOTIDE SEQUENCE [LARGE SCALE GENOMIC DNA]</scope>
    <source>
        <strain evidence="3 4">BN140002</strain>
    </source>
</reference>
<comment type="caution">
    <text evidence="3">The sequence shown here is derived from an EMBL/GenBank/DDBJ whole genome shotgun (WGS) entry which is preliminary data.</text>
</comment>
<gene>
    <name evidence="3" type="ORF">F0L46_25055</name>
</gene>
<comment type="subcellular location">
    <subcellularLocation>
        <location evidence="1">Cell envelope</location>
    </subcellularLocation>
</comment>
<proteinExistence type="predicted"/>
<dbReference type="RefSeq" id="WP_149822342.1">
    <property type="nucleotide sequence ID" value="NZ_VUOA01000065.1"/>
</dbReference>
<evidence type="ECO:0000313" key="4">
    <source>
        <dbReference type="Proteomes" id="UP000323142"/>
    </source>
</evidence>
<dbReference type="Gene3D" id="1.50.10.100">
    <property type="entry name" value="Chondroitin AC/alginate lyase"/>
    <property type="match status" value="1"/>
</dbReference>
<dbReference type="EMBL" id="VUOA01000065">
    <property type="protein sequence ID" value="KAA2232139.1"/>
    <property type="molecule type" value="Genomic_DNA"/>
</dbReference>
<name>A0A5B2V1Q1_9HYPH</name>
<dbReference type="GO" id="GO:0030313">
    <property type="term" value="C:cell envelope"/>
    <property type="evidence" value="ECO:0007669"/>
    <property type="project" value="UniProtKB-SubCell"/>
</dbReference>
<organism evidence="3 4">
    <name type="scientific">Salinarimonas soli</name>
    <dbReference type="NCBI Taxonomy" id="1638099"/>
    <lineage>
        <taxon>Bacteria</taxon>
        <taxon>Pseudomonadati</taxon>
        <taxon>Pseudomonadota</taxon>
        <taxon>Alphaproteobacteria</taxon>
        <taxon>Hyphomicrobiales</taxon>
        <taxon>Salinarimonadaceae</taxon>
        <taxon>Salinarimonas</taxon>
    </lineage>
</organism>
<sequence>MRALAARALGRTPMWNRTPARLLIAPPDLRTADPTVADDIYAGYFVFAGRALATGGRTPFDFEPPSEDWGEALCGFGWLRHLRATDTALSRANGRALVDDFISRPRTALARRVAVTTRRVVTFLSQSPLVLDGADHAFYERFMRALGRDVGLLDRASTESRVPLERLIAAIGLAYAGLSFDDAEPLLRRATRRLVREIERQILADGGHASRSPKVLVDLLLDLLPLRQTYVTRGLDPPDALLRAIDRMLPMLRMLRHADGALALVNGMGVTAADHIATLLIYDEQRANPMRHAPFSGYERLQGGATLVIADVGGAPPPDQSALAHAGPLAFELSSGTQRIVVNCGAPNGNRPDLRQAARATAAHSTATVGTLSCADFLAPVGWGPGRWLAAALRRRLGPMMLWGPAVTAERREGDDGPEVRASHDGYRRAAGIVHNRRLKLAAGGTRLEGEDEFVRDPGAAGPDDIAVRFHIHPFVRPSLAEDGRAVLLALPGRETWRFEAQGVAPAIEESVFFAMTDGGRRCEQIVLRLKAGERTTVAWRFERLAA</sequence>
<dbReference type="OrthoDB" id="9787373at2"/>
<protein>
    <submittedName>
        <fullName evidence="3">Heparinase</fullName>
    </submittedName>
</protein>
<evidence type="ECO:0000313" key="3">
    <source>
        <dbReference type="EMBL" id="KAA2232139.1"/>
    </source>
</evidence>
<dbReference type="InterPro" id="IPR012480">
    <property type="entry name" value="Hepar_II_III_C"/>
</dbReference>
<evidence type="ECO:0000256" key="1">
    <source>
        <dbReference type="ARBA" id="ARBA00004196"/>
    </source>
</evidence>
<dbReference type="InterPro" id="IPR008929">
    <property type="entry name" value="Chondroitin_lyas"/>
</dbReference>
<dbReference type="AlphaFoldDB" id="A0A5B2V1Q1"/>
<dbReference type="Proteomes" id="UP000323142">
    <property type="component" value="Unassembled WGS sequence"/>
</dbReference>
<accession>A0A5B2V1Q1</accession>
<dbReference type="GO" id="GO:0016829">
    <property type="term" value="F:lyase activity"/>
    <property type="evidence" value="ECO:0007669"/>
    <property type="project" value="InterPro"/>
</dbReference>
<dbReference type="Pfam" id="PF07940">
    <property type="entry name" value="Hepar_II_III_C"/>
    <property type="match status" value="1"/>
</dbReference>
<evidence type="ECO:0000259" key="2">
    <source>
        <dbReference type="Pfam" id="PF07940"/>
    </source>
</evidence>